<dbReference type="AlphaFoldDB" id="A0A381T634"/>
<proteinExistence type="predicted"/>
<dbReference type="EMBL" id="UINC01004007">
    <property type="protein sequence ID" value="SVA11048.1"/>
    <property type="molecule type" value="Genomic_DNA"/>
</dbReference>
<dbReference type="PROSITE" id="PS50005">
    <property type="entry name" value="TPR"/>
    <property type="match status" value="1"/>
</dbReference>
<dbReference type="InterPro" id="IPR019734">
    <property type="entry name" value="TPR_rpt"/>
</dbReference>
<dbReference type="SMART" id="SM00028">
    <property type="entry name" value="TPR"/>
    <property type="match status" value="4"/>
</dbReference>
<sequence>MKVFSFIFKIILYTFILSGIFNSSHSKIIGFNYDAKYISNYFSGLVSFDNFDYVNSQKFFKRLDNFETKNQNYSSKFIQSLVNLEKYNEAYLYAKRLEAKDLSSFESNLILGLFEFKKENYTKAEFYFDRLKPTFKHRLIFDTLKNSLNYWLKIIKTKDEKNIKPIKEVKSIHNNLQFVQNTFAHCYLDTSNTEKEFQNIINNEKSNFSRYHFFFANHLANKKKISQAKKVINVASETYPRNLLINQFKATLNTREKNKNQFNCKNIEQIIAEVFYVLANALSTTSNYHLSNFYINLSKYLNPQFLSYQSLLAENFLILKKNNKAKNIYKRLAKIGSIYQWYSHKQIALILEEEDKSEKAINHLLNAYGDMESNIYRTFELANFLRNSEKYEKSIELYSSILLKIEKEHKLYPKVLDRRGIAYERIKNWELAEKDLINSLKISPNDAYVMNYLAYSWIERGENINKALGMLRKANNLKKNDGYITDSLGWALYKLNNFLEAKKYLQLAIVLMPRDPIINDHFADCLWMNNKKIQARYYWKYVLSLDSAEEELKKIINDKLLFGLEKT</sequence>
<dbReference type="PANTHER" id="PTHR12558:SF13">
    <property type="entry name" value="CELL DIVISION CYCLE PROTEIN 27 HOMOLOG"/>
    <property type="match status" value="1"/>
</dbReference>
<name>A0A381T634_9ZZZZ</name>
<dbReference type="SUPFAM" id="SSF48452">
    <property type="entry name" value="TPR-like"/>
    <property type="match status" value="3"/>
</dbReference>
<dbReference type="PANTHER" id="PTHR12558">
    <property type="entry name" value="CELL DIVISION CYCLE 16,23,27"/>
    <property type="match status" value="1"/>
</dbReference>
<dbReference type="InterPro" id="IPR011990">
    <property type="entry name" value="TPR-like_helical_dom_sf"/>
</dbReference>
<accession>A0A381T634</accession>
<gene>
    <name evidence="1" type="ORF">METZ01_LOCUS63902</name>
</gene>
<evidence type="ECO:0000313" key="1">
    <source>
        <dbReference type="EMBL" id="SVA11048.1"/>
    </source>
</evidence>
<protein>
    <submittedName>
        <fullName evidence="1">Uncharacterized protein</fullName>
    </submittedName>
</protein>
<reference evidence="1" key="1">
    <citation type="submission" date="2018-05" db="EMBL/GenBank/DDBJ databases">
        <authorList>
            <person name="Lanie J.A."/>
            <person name="Ng W.-L."/>
            <person name="Kazmierczak K.M."/>
            <person name="Andrzejewski T.M."/>
            <person name="Davidsen T.M."/>
            <person name="Wayne K.J."/>
            <person name="Tettelin H."/>
            <person name="Glass J.I."/>
            <person name="Rusch D."/>
            <person name="Podicherti R."/>
            <person name="Tsui H.-C.T."/>
            <person name="Winkler M.E."/>
        </authorList>
    </citation>
    <scope>NUCLEOTIDE SEQUENCE</scope>
</reference>
<organism evidence="1">
    <name type="scientific">marine metagenome</name>
    <dbReference type="NCBI Taxonomy" id="408172"/>
    <lineage>
        <taxon>unclassified sequences</taxon>
        <taxon>metagenomes</taxon>
        <taxon>ecological metagenomes</taxon>
    </lineage>
</organism>
<dbReference type="Gene3D" id="1.25.40.10">
    <property type="entry name" value="Tetratricopeptide repeat domain"/>
    <property type="match status" value="2"/>
</dbReference>